<feature type="region of interest" description="Disordered" evidence="3">
    <location>
        <begin position="388"/>
        <end position="409"/>
    </location>
</feature>
<dbReference type="PANTHER" id="PTHR11091:SF0">
    <property type="entry name" value="MALATE DEHYDROGENASE"/>
    <property type="match status" value="1"/>
</dbReference>
<evidence type="ECO:0008006" key="5">
    <source>
        <dbReference type="Google" id="ProtNLM"/>
    </source>
</evidence>
<protein>
    <recommendedName>
        <fullName evidence="5">Malate dehydrogenase</fullName>
    </recommendedName>
</protein>
<dbReference type="Gene3D" id="3.30.1370.60">
    <property type="entry name" value="Hypothetical oxidoreductase yiak, domain 2"/>
    <property type="match status" value="1"/>
</dbReference>
<dbReference type="GO" id="GO:0016491">
    <property type="term" value="F:oxidoreductase activity"/>
    <property type="evidence" value="ECO:0007669"/>
    <property type="project" value="UniProtKB-KW"/>
</dbReference>
<evidence type="ECO:0000256" key="3">
    <source>
        <dbReference type="SAM" id="MobiDB-lite"/>
    </source>
</evidence>
<evidence type="ECO:0000256" key="1">
    <source>
        <dbReference type="ARBA" id="ARBA00006056"/>
    </source>
</evidence>
<dbReference type="InterPro" id="IPR043144">
    <property type="entry name" value="Mal/L-sulf/L-lact_DH-like_ah"/>
</dbReference>
<evidence type="ECO:0000313" key="4">
    <source>
        <dbReference type="EMBL" id="CAD8885734.1"/>
    </source>
</evidence>
<dbReference type="InterPro" id="IPR036111">
    <property type="entry name" value="Mal/L-sulfo/L-lacto_DH-like_sf"/>
</dbReference>
<organism evidence="4">
    <name type="scientific">Corethron hystrix</name>
    <dbReference type="NCBI Taxonomy" id="216773"/>
    <lineage>
        <taxon>Eukaryota</taxon>
        <taxon>Sar</taxon>
        <taxon>Stramenopiles</taxon>
        <taxon>Ochrophyta</taxon>
        <taxon>Bacillariophyta</taxon>
        <taxon>Coscinodiscophyceae</taxon>
        <taxon>Corethrophycidae</taxon>
        <taxon>Corethrales</taxon>
        <taxon>Corethraceae</taxon>
        <taxon>Corethron</taxon>
    </lineage>
</organism>
<sequence length="450" mass="48360">MSASANIREKIFGLIARHPGGANVTSEVQLEYSALLSSFLSAGGDSSDIVVSIGAKLYGYVAPVSTTPSAPSSPKDPDVIIDFDYMRQFMKEVFIAYGCPEDRADISADVLIEADYRGIDSHGLGRLKPIYCDRIDNGILRATADIDVLAETDTTALVDGNLGMGLYVGPYCMQMAIDKAKKHGVGMVFSKNSTHYGIAGYYATMATEAGCVGMTGTNARPSIAPTYGVEPMLGTNPLTFGVPSSDPFPFVLDCATSVNQRGKIELYERMGKSTPKGCVIDQEGIERTDTVEILKDMVRGKCALTPMGGAGIELGGYKGYGWATVVELLCTAFQSGPFGEAICGMDRNTGKPIPMPLGHFFLAVDIAPLCPLETFKKNAGTLLQALRDSKKSPKGPGRIWTAGEPENDARTSRMAQNGMTVPASLQKNMILLREKFDVLQEKYPTFPFEK</sequence>
<keyword evidence="2" id="KW-0560">Oxidoreductase</keyword>
<dbReference type="PANTHER" id="PTHR11091">
    <property type="entry name" value="OXIDOREDUCTASE-RELATED"/>
    <property type="match status" value="1"/>
</dbReference>
<dbReference type="Gene3D" id="1.10.1530.10">
    <property type="match status" value="1"/>
</dbReference>
<dbReference type="EMBL" id="HBFR01017764">
    <property type="protein sequence ID" value="CAD8885734.1"/>
    <property type="molecule type" value="Transcribed_RNA"/>
</dbReference>
<evidence type="ECO:0000256" key="2">
    <source>
        <dbReference type="ARBA" id="ARBA00023002"/>
    </source>
</evidence>
<accession>A0A7S1BHK5</accession>
<dbReference type="Pfam" id="PF02615">
    <property type="entry name" value="Ldh_2"/>
    <property type="match status" value="1"/>
</dbReference>
<name>A0A7S1BHK5_9STRA</name>
<dbReference type="InterPro" id="IPR043143">
    <property type="entry name" value="Mal/L-sulf/L-lact_DH-like_NADP"/>
</dbReference>
<comment type="similarity">
    <text evidence="1">Belongs to the LDH2/MDH2 oxidoreductase family.</text>
</comment>
<dbReference type="InterPro" id="IPR003767">
    <property type="entry name" value="Malate/L-lactate_DH-like"/>
</dbReference>
<dbReference type="AlphaFoldDB" id="A0A7S1BHK5"/>
<proteinExistence type="inferred from homology"/>
<reference evidence="4" key="1">
    <citation type="submission" date="2021-01" db="EMBL/GenBank/DDBJ databases">
        <authorList>
            <person name="Corre E."/>
            <person name="Pelletier E."/>
            <person name="Niang G."/>
            <person name="Scheremetjew M."/>
            <person name="Finn R."/>
            <person name="Kale V."/>
            <person name="Holt S."/>
            <person name="Cochrane G."/>
            <person name="Meng A."/>
            <person name="Brown T."/>
            <person name="Cohen L."/>
        </authorList>
    </citation>
    <scope>NUCLEOTIDE SEQUENCE</scope>
    <source>
        <strain evidence="4">308</strain>
    </source>
</reference>
<dbReference type="SUPFAM" id="SSF89733">
    <property type="entry name" value="L-sulfolactate dehydrogenase-like"/>
    <property type="match status" value="1"/>
</dbReference>
<gene>
    <name evidence="4" type="ORF">CHYS00102_LOCUS12931</name>
</gene>